<evidence type="ECO:0000256" key="5">
    <source>
        <dbReference type="PROSITE-ProRule" id="PRU00221"/>
    </source>
</evidence>
<dbReference type="InterPro" id="IPR036322">
    <property type="entry name" value="WD40_repeat_dom_sf"/>
</dbReference>
<reference evidence="7" key="1">
    <citation type="submission" date="2022-10" db="EMBL/GenBank/DDBJ databases">
        <title>Adaptive evolution leads to modifications in subtelomeric GC content in a zoonotic Cryptosporidium species.</title>
        <authorList>
            <person name="Li J."/>
            <person name="Feng Y."/>
            <person name="Xiao L."/>
        </authorList>
    </citation>
    <scope>NUCLEOTIDE SEQUENCE</scope>
    <source>
        <strain evidence="7">33844</strain>
    </source>
</reference>
<feature type="repeat" description="WD" evidence="5">
    <location>
        <begin position="214"/>
        <end position="257"/>
    </location>
</feature>
<dbReference type="InterPro" id="IPR001680">
    <property type="entry name" value="WD40_rpt"/>
</dbReference>
<name>A0A9D5DKT4_9CRYT</name>
<dbReference type="Proteomes" id="UP001067231">
    <property type="component" value="Unassembled WGS sequence"/>
</dbReference>
<dbReference type="InterPro" id="IPR015943">
    <property type="entry name" value="WD40/YVTN_repeat-like_dom_sf"/>
</dbReference>
<keyword evidence="4" id="KW-0539">Nucleus</keyword>
<gene>
    <name evidence="7" type="ORF">OJ253_1681</name>
</gene>
<feature type="repeat" description="WD" evidence="5">
    <location>
        <begin position="122"/>
        <end position="163"/>
    </location>
</feature>
<feature type="compositionally biased region" description="Basic and acidic residues" evidence="6">
    <location>
        <begin position="31"/>
        <end position="51"/>
    </location>
</feature>
<dbReference type="GO" id="GO:0034511">
    <property type="term" value="F:U3 snoRNA binding"/>
    <property type="evidence" value="ECO:0007669"/>
    <property type="project" value="InterPro"/>
</dbReference>
<evidence type="ECO:0000256" key="6">
    <source>
        <dbReference type="SAM" id="MobiDB-lite"/>
    </source>
</evidence>
<dbReference type="AlphaFoldDB" id="A0A9D5DKT4"/>
<dbReference type="PANTHER" id="PTHR19865:SF0">
    <property type="entry name" value="U3 SMALL NUCLEOLAR RNA-INTERACTING PROTEIN 2"/>
    <property type="match status" value="1"/>
</dbReference>
<evidence type="ECO:0000256" key="3">
    <source>
        <dbReference type="ARBA" id="ARBA00022737"/>
    </source>
</evidence>
<dbReference type="PROSITE" id="PS50082">
    <property type="entry name" value="WD_REPEATS_2"/>
    <property type="match status" value="4"/>
</dbReference>
<dbReference type="InterPro" id="IPR039241">
    <property type="entry name" value="Rrp9-like"/>
</dbReference>
<dbReference type="PROSITE" id="PS50294">
    <property type="entry name" value="WD_REPEATS_REGION"/>
    <property type="match status" value="2"/>
</dbReference>
<dbReference type="Gene3D" id="2.130.10.10">
    <property type="entry name" value="YVTN repeat-like/Quinoprotein amine dehydrogenase"/>
    <property type="match status" value="1"/>
</dbReference>
<feature type="repeat" description="WD" evidence="5">
    <location>
        <begin position="172"/>
        <end position="213"/>
    </location>
</feature>
<sequence length="445" mass="49711">MAIKRKLAQSRRGGDYDEVLSSSDDDSFFVSEREAEDQSRRGARRGEKSADSDLELGSGDEESDTFFENEDEKRIFLAKKFLRKIDGLEEEEAKASLSSLEGRVSERALADSFKTSGGQTFYKGHKLSPTCVTLDKDGRTAYTGGKDCAVIQWDLETGQKTIFPGGRKDFKCGGHFEQVKAICYHKETSLVCTGGDDRVIRIWDRRAPKCIEQFHGHTNTITGIVSEPNSEIEQIISVSYDKSLKVWSLKSRSHMNTYYGHTNKITSCDMIIKDRPFTGGEDNTSRLWKLSADSHLIFYPSNSFNNDGSTMIESPIDAVSCLNNANFITGQQDGTLHIWSQFKKKPVFTGRDIHQGGISSIKSIPFTDLFFTGSEDHEIKAWKWSNKDGNIRHVNSIQANGFVNGISVSDKLIVAAIGQEHRLGRWKSIKDSKNGLLVVPISFDG</sequence>
<comment type="caution">
    <text evidence="7">The sequence shown here is derived from an EMBL/GenBank/DDBJ whole genome shotgun (WGS) entry which is preliminary data.</text>
</comment>
<accession>A0A9D5DKT4</accession>
<evidence type="ECO:0000256" key="2">
    <source>
        <dbReference type="ARBA" id="ARBA00022574"/>
    </source>
</evidence>
<feature type="region of interest" description="Disordered" evidence="6">
    <location>
        <begin position="1"/>
        <end position="66"/>
    </location>
</feature>
<evidence type="ECO:0000256" key="4">
    <source>
        <dbReference type="ARBA" id="ARBA00023242"/>
    </source>
</evidence>
<dbReference type="Pfam" id="PF00400">
    <property type="entry name" value="WD40"/>
    <property type="match status" value="5"/>
</dbReference>
<dbReference type="GO" id="GO:0032040">
    <property type="term" value="C:small-subunit processome"/>
    <property type="evidence" value="ECO:0007669"/>
    <property type="project" value="TreeGrafter"/>
</dbReference>
<dbReference type="EMBL" id="JAPCXC010000037">
    <property type="protein sequence ID" value="KAJ1609097.1"/>
    <property type="molecule type" value="Genomic_DNA"/>
</dbReference>
<dbReference type="SMART" id="SM00320">
    <property type="entry name" value="WD40"/>
    <property type="match status" value="6"/>
</dbReference>
<protein>
    <submittedName>
        <fullName evidence="7">snoRNP-associated protein</fullName>
    </submittedName>
</protein>
<evidence type="ECO:0000256" key="1">
    <source>
        <dbReference type="ARBA" id="ARBA00004123"/>
    </source>
</evidence>
<keyword evidence="3" id="KW-0677">Repeat</keyword>
<dbReference type="PANTHER" id="PTHR19865">
    <property type="entry name" value="U3 SMALL NUCLEOLAR RNA INTERACTING PROTEIN 2"/>
    <property type="match status" value="1"/>
</dbReference>
<organism evidence="7">
    <name type="scientific">Cryptosporidium canis</name>
    <dbReference type="NCBI Taxonomy" id="195482"/>
    <lineage>
        <taxon>Eukaryota</taxon>
        <taxon>Sar</taxon>
        <taxon>Alveolata</taxon>
        <taxon>Apicomplexa</taxon>
        <taxon>Conoidasida</taxon>
        <taxon>Coccidia</taxon>
        <taxon>Eucoccidiorida</taxon>
        <taxon>Eimeriorina</taxon>
        <taxon>Cryptosporidiidae</taxon>
        <taxon>Cryptosporidium</taxon>
    </lineage>
</organism>
<comment type="subcellular location">
    <subcellularLocation>
        <location evidence="1">Nucleus</location>
    </subcellularLocation>
</comment>
<evidence type="ECO:0000313" key="7">
    <source>
        <dbReference type="EMBL" id="KAJ1609097.1"/>
    </source>
</evidence>
<keyword evidence="2 5" id="KW-0853">WD repeat</keyword>
<proteinExistence type="predicted"/>
<feature type="compositionally biased region" description="Acidic residues" evidence="6">
    <location>
        <begin position="52"/>
        <end position="66"/>
    </location>
</feature>
<feature type="repeat" description="WD" evidence="5">
    <location>
        <begin position="351"/>
        <end position="383"/>
    </location>
</feature>
<dbReference type="OrthoDB" id="6252103at2759"/>
<dbReference type="SUPFAM" id="SSF50978">
    <property type="entry name" value="WD40 repeat-like"/>
    <property type="match status" value="1"/>
</dbReference>